<accession>A0A918P2D7</accession>
<proteinExistence type="inferred from homology"/>
<dbReference type="PANTHER" id="PTHR30537:SF74">
    <property type="entry name" value="HTH-TYPE TRANSCRIPTIONAL REGULATOR TRPI"/>
    <property type="match status" value="1"/>
</dbReference>
<dbReference type="AlphaFoldDB" id="A0A918P2D7"/>
<dbReference type="Gene3D" id="3.40.190.10">
    <property type="entry name" value="Periplasmic binding protein-like II"/>
    <property type="match status" value="2"/>
</dbReference>
<sequence>MNLPPLKALVAFEAAARLKNFTLAAREVCLTHGAISRQIAQLEDYFGQSLFLRQARGVALTETGERLFRHVAPMLSGLSALGDELRARTGPALVRVSLPPSFGAHWLMPRLPEFYHAFPDIAIELSASLEEADLARDGFDFEIRYGKGEWPEAISEKLCSEALSPVCHPDVKKRLGDLASARLGAPLLHDVNHAHWESWLKEADRLAWLDSGGMIFNDGNLLIEAALNGFGIAMGRSCLVDHLVSAGRLVEPFTLRVESPQAYYLARTARALQPAAERVWQWLLHQGAS</sequence>
<dbReference type="Pfam" id="PF00126">
    <property type="entry name" value="HTH_1"/>
    <property type="match status" value="1"/>
</dbReference>
<dbReference type="PROSITE" id="PS50931">
    <property type="entry name" value="HTH_LYSR"/>
    <property type="match status" value="1"/>
</dbReference>
<organism evidence="6 7">
    <name type="scientific">Paludibacterium paludis</name>
    <dbReference type="NCBI Taxonomy" id="1225769"/>
    <lineage>
        <taxon>Bacteria</taxon>
        <taxon>Pseudomonadati</taxon>
        <taxon>Pseudomonadota</taxon>
        <taxon>Betaproteobacteria</taxon>
        <taxon>Neisseriales</taxon>
        <taxon>Chromobacteriaceae</taxon>
        <taxon>Paludibacterium</taxon>
    </lineage>
</organism>
<protein>
    <submittedName>
        <fullName evidence="6">Transcriptional regulator GcvA</fullName>
    </submittedName>
</protein>
<dbReference type="InterPro" id="IPR000847">
    <property type="entry name" value="LysR_HTH_N"/>
</dbReference>
<dbReference type="CDD" id="cd08432">
    <property type="entry name" value="PBP2_GcdR_TrpI_HvrB_AmpR_like"/>
    <property type="match status" value="1"/>
</dbReference>
<reference evidence="6" key="1">
    <citation type="journal article" date="2014" name="Int. J. Syst. Evol. Microbiol.">
        <title>Complete genome sequence of Corynebacterium casei LMG S-19264T (=DSM 44701T), isolated from a smear-ripened cheese.</title>
        <authorList>
            <consortium name="US DOE Joint Genome Institute (JGI-PGF)"/>
            <person name="Walter F."/>
            <person name="Albersmeier A."/>
            <person name="Kalinowski J."/>
            <person name="Ruckert C."/>
        </authorList>
    </citation>
    <scope>NUCLEOTIDE SEQUENCE</scope>
    <source>
        <strain evidence="6">KCTC 32182</strain>
    </source>
</reference>
<dbReference type="InterPro" id="IPR058163">
    <property type="entry name" value="LysR-type_TF_proteobact-type"/>
</dbReference>
<evidence type="ECO:0000256" key="1">
    <source>
        <dbReference type="ARBA" id="ARBA00009437"/>
    </source>
</evidence>
<dbReference type="Gene3D" id="1.10.10.10">
    <property type="entry name" value="Winged helix-like DNA-binding domain superfamily/Winged helix DNA-binding domain"/>
    <property type="match status" value="1"/>
</dbReference>
<keyword evidence="2" id="KW-0805">Transcription regulation</keyword>
<keyword evidence="4" id="KW-0804">Transcription</keyword>
<comment type="caution">
    <text evidence="6">The sequence shown here is derived from an EMBL/GenBank/DDBJ whole genome shotgun (WGS) entry which is preliminary data.</text>
</comment>
<reference evidence="6" key="2">
    <citation type="submission" date="2020-09" db="EMBL/GenBank/DDBJ databases">
        <authorList>
            <person name="Sun Q."/>
            <person name="Kim S."/>
        </authorList>
    </citation>
    <scope>NUCLEOTIDE SEQUENCE</scope>
    <source>
        <strain evidence="6">KCTC 32182</strain>
    </source>
</reference>
<dbReference type="InterPro" id="IPR036390">
    <property type="entry name" value="WH_DNA-bd_sf"/>
</dbReference>
<dbReference type="GO" id="GO:0006351">
    <property type="term" value="P:DNA-templated transcription"/>
    <property type="evidence" value="ECO:0007669"/>
    <property type="project" value="TreeGrafter"/>
</dbReference>
<evidence type="ECO:0000256" key="2">
    <source>
        <dbReference type="ARBA" id="ARBA00023015"/>
    </source>
</evidence>
<dbReference type="GO" id="GO:0003700">
    <property type="term" value="F:DNA-binding transcription factor activity"/>
    <property type="evidence" value="ECO:0007669"/>
    <property type="project" value="InterPro"/>
</dbReference>
<feature type="domain" description="HTH lysR-type" evidence="5">
    <location>
        <begin position="4"/>
        <end position="61"/>
    </location>
</feature>
<keyword evidence="7" id="KW-1185">Reference proteome</keyword>
<evidence type="ECO:0000256" key="4">
    <source>
        <dbReference type="ARBA" id="ARBA00023163"/>
    </source>
</evidence>
<keyword evidence="3" id="KW-0238">DNA-binding</keyword>
<dbReference type="Pfam" id="PF03466">
    <property type="entry name" value="LysR_substrate"/>
    <property type="match status" value="1"/>
</dbReference>
<dbReference type="PRINTS" id="PR00039">
    <property type="entry name" value="HTHLYSR"/>
</dbReference>
<evidence type="ECO:0000313" key="6">
    <source>
        <dbReference type="EMBL" id="GGY12019.1"/>
    </source>
</evidence>
<evidence type="ECO:0000313" key="7">
    <source>
        <dbReference type="Proteomes" id="UP000645257"/>
    </source>
</evidence>
<dbReference type="EMBL" id="BMYX01000006">
    <property type="protein sequence ID" value="GGY12019.1"/>
    <property type="molecule type" value="Genomic_DNA"/>
</dbReference>
<dbReference type="InterPro" id="IPR036388">
    <property type="entry name" value="WH-like_DNA-bd_sf"/>
</dbReference>
<dbReference type="RefSeq" id="WP_189532645.1">
    <property type="nucleotide sequence ID" value="NZ_BMYX01000006.1"/>
</dbReference>
<evidence type="ECO:0000259" key="5">
    <source>
        <dbReference type="PROSITE" id="PS50931"/>
    </source>
</evidence>
<gene>
    <name evidence="6" type="primary">gcvA</name>
    <name evidence="6" type="ORF">GCM10011289_13800</name>
</gene>
<dbReference type="Proteomes" id="UP000645257">
    <property type="component" value="Unassembled WGS sequence"/>
</dbReference>
<dbReference type="SUPFAM" id="SSF46785">
    <property type="entry name" value="Winged helix' DNA-binding domain"/>
    <property type="match status" value="1"/>
</dbReference>
<dbReference type="GO" id="GO:0043565">
    <property type="term" value="F:sequence-specific DNA binding"/>
    <property type="evidence" value="ECO:0007669"/>
    <property type="project" value="TreeGrafter"/>
</dbReference>
<dbReference type="PANTHER" id="PTHR30537">
    <property type="entry name" value="HTH-TYPE TRANSCRIPTIONAL REGULATOR"/>
    <property type="match status" value="1"/>
</dbReference>
<dbReference type="InterPro" id="IPR005119">
    <property type="entry name" value="LysR_subst-bd"/>
</dbReference>
<evidence type="ECO:0000256" key="3">
    <source>
        <dbReference type="ARBA" id="ARBA00023125"/>
    </source>
</evidence>
<dbReference type="SUPFAM" id="SSF53850">
    <property type="entry name" value="Periplasmic binding protein-like II"/>
    <property type="match status" value="1"/>
</dbReference>
<comment type="similarity">
    <text evidence="1">Belongs to the LysR transcriptional regulatory family.</text>
</comment>
<name>A0A918P2D7_9NEIS</name>